<keyword evidence="4" id="KW-0067">ATP-binding</keyword>
<dbReference type="GO" id="GO:0016887">
    <property type="term" value="F:ATP hydrolysis activity"/>
    <property type="evidence" value="ECO:0007669"/>
    <property type="project" value="InterPro"/>
</dbReference>
<dbReference type="PANTHER" id="PTHR24223">
    <property type="entry name" value="ATP-BINDING CASSETTE SUB-FAMILY C"/>
    <property type="match status" value="1"/>
</dbReference>
<dbReference type="PROSITE" id="PS50929">
    <property type="entry name" value="ABC_TM1F"/>
    <property type="match status" value="1"/>
</dbReference>
<dbReference type="AlphaFoldDB" id="A0A433A2G2"/>
<keyword evidence="9" id="KW-0732">Signal</keyword>
<dbReference type="SUPFAM" id="SSF52540">
    <property type="entry name" value="P-loop containing nucleoside triphosphate hydrolases"/>
    <property type="match status" value="1"/>
</dbReference>
<keyword evidence="5 8" id="KW-1133">Transmembrane helix</keyword>
<keyword evidence="13" id="KW-1185">Reference proteome</keyword>
<keyword evidence="12" id="KW-0378">Hydrolase</keyword>
<evidence type="ECO:0000256" key="6">
    <source>
        <dbReference type="ARBA" id="ARBA00023136"/>
    </source>
</evidence>
<evidence type="ECO:0000256" key="5">
    <source>
        <dbReference type="ARBA" id="ARBA00022989"/>
    </source>
</evidence>
<dbReference type="CDD" id="cd03250">
    <property type="entry name" value="ABCC_MRP_domain1"/>
    <property type="match status" value="1"/>
</dbReference>
<dbReference type="InterPro" id="IPR003439">
    <property type="entry name" value="ABC_transporter-like_ATP-bd"/>
</dbReference>
<feature type="transmembrane region" description="Helical" evidence="8">
    <location>
        <begin position="87"/>
        <end position="106"/>
    </location>
</feature>
<accession>A0A433A2G2</accession>
<keyword evidence="6 8" id="KW-0472">Membrane</keyword>
<feature type="compositionally biased region" description="Low complexity" evidence="7">
    <location>
        <begin position="508"/>
        <end position="521"/>
    </location>
</feature>
<keyword evidence="2 8" id="KW-0812">Transmembrane</keyword>
<evidence type="ECO:0000259" key="11">
    <source>
        <dbReference type="PROSITE" id="PS50929"/>
    </source>
</evidence>
<keyword evidence="1" id="KW-0813">Transport</keyword>
<organism evidence="12 13">
    <name type="scientific">Jimgerdemannia flammicorona</name>
    <dbReference type="NCBI Taxonomy" id="994334"/>
    <lineage>
        <taxon>Eukaryota</taxon>
        <taxon>Fungi</taxon>
        <taxon>Fungi incertae sedis</taxon>
        <taxon>Mucoromycota</taxon>
        <taxon>Mucoromycotina</taxon>
        <taxon>Endogonomycetes</taxon>
        <taxon>Endogonales</taxon>
        <taxon>Endogonaceae</taxon>
        <taxon>Jimgerdemannia</taxon>
    </lineage>
</organism>
<feature type="transmembrane region" description="Helical" evidence="8">
    <location>
        <begin position="677"/>
        <end position="697"/>
    </location>
</feature>
<evidence type="ECO:0000256" key="9">
    <source>
        <dbReference type="SAM" id="SignalP"/>
    </source>
</evidence>
<dbReference type="InterPro" id="IPR027417">
    <property type="entry name" value="P-loop_NTPase"/>
</dbReference>
<dbReference type="InterPro" id="IPR050173">
    <property type="entry name" value="ABC_transporter_C-like"/>
</dbReference>
<evidence type="ECO:0000256" key="7">
    <source>
        <dbReference type="SAM" id="MobiDB-lite"/>
    </source>
</evidence>
<evidence type="ECO:0000313" key="13">
    <source>
        <dbReference type="Proteomes" id="UP000268093"/>
    </source>
</evidence>
<name>A0A433A2G2_9FUNG</name>
<comment type="caution">
    <text evidence="12">The sequence shown here is derived from an EMBL/GenBank/DDBJ whole genome shotgun (WGS) entry which is preliminary data.</text>
</comment>
<dbReference type="PANTHER" id="PTHR24223:SF447">
    <property type="entry name" value="MULTIDRUG RESISTANCE-ASSOCIATED PROTEIN 5"/>
    <property type="match status" value="1"/>
</dbReference>
<feature type="domain" description="ABC transporter" evidence="10">
    <location>
        <begin position="195"/>
        <end position="448"/>
    </location>
</feature>
<reference evidence="12 13" key="1">
    <citation type="journal article" date="2018" name="New Phytol.">
        <title>Phylogenomics of Endogonaceae and evolution of mycorrhizas within Mucoromycota.</title>
        <authorList>
            <person name="Chang Y."/>
            <person name="Desiro A."/>
            <person name="Na H."/>
            <person name="Sandor L."/>
            <person name="Lipzen A."/>
            <person name="Clum A."/>
            <person name="Barry K."/>
            <person name="Grigoriev I.V."/>
            <person name="Martin F.M."/>
            <person name="Stajich J.E."/>
            <person name="Smith M.E."/>
            <person name="Bonito G."/>
            <person name="Spatafora J.W."/>
        </authorList>
    </citation>
    <scope>NUCLEOTIDE SEQUENCE [LARGE SCALE GENOMIC DNA]</scope>
    <source>
        <strain evidence="12 13">GMNB39</strain>
    </source>
</reference>
<dbReference type="Gene3D" id="3.40.50.300">
    <property type="entry name" value="P-loop containing nucleotide triphosphate hydrolases"/>
    <property type="match status" value="1"/>
</dbReference>
<gene>
    <name evidence="12" type="ORF">BC936DRAFT_141317</name>
</gene>
<dbReference type="InterPro" id="IPR011527">
    <property type="entry name" value="ABC1_TM_dom"/>
</dbReference>
<dbReference type="InterPro" id="IPR036640">
    <property type="entry name" value="ABC1_TM_sf"/>
</dbReference>
<feature type="chain" id="PRO_5019371880" evidence="9">
    <location>
        <begin position="20"/>
        <end position="698"/>
    </location>
</feature>
<dbReference type="GO" id="GO:0016020">
    <property type="term" value="C:membrane"/>
    <property type="evidence" value="ECO:0007669"/>
    <property type="project" value="InterPro"/>
</dbReference>
<sequence>MFPALALLLILIPLQSYIAHRISSLTELTSYLTASRIHLMSETLTALKLIKLHAWERFFLSNARKVREKEVRRVRSILLLKALGHSIAWSVGVVSAVTCFAVLVFVTRRGVPMTASTVFTVLALLNALRHPLTTLPIAIRTTLGAKSSLERLDAFLRQPDIEELSDSTQSGGINLGPLLLPPSQPSQQPGQPGPLRVVLMGVTIGYDGASTPALQNLSMALQQGQLLAIVGAVGAGKSSILAAIMVTPFFPTPLPLDFFVEFHPARSPLLPPHQGQLHLDHGTRHVHGRIAYVPHDPFIVNASLRDNILFGKPYDTARYSEILRVCNLKRDLLQLSHGDATELGERGVNLSMGQRQRVALARACYCDAEIVLLDDPLSVMDAHVGKHIFTECIKGYLRNKAIIFVTNQLHFLEHCDHILVMENGICTEQGSYSTLLANDVNLASLIGDSIEIEDPSLIDEMMNEVRLEPGPSGVHRNSTSAPNSARPSATLEEVRSEGSIHLTVPGNPAKRPASASRRPSSTGVVTMPITFREPDPPSRPSFHQPSPSESMVQHDVATINRIIEQNSHTIQSMNITPQTIAQYVERTQLTILSGAGIPGTGGGGETTRVVNNTDVNAMQKAIEKNQLTIHSLADVEVGPGAAILDPETGLVVVRKQRRRKKATEFVLWWGYIKRKTGAMLGILMLVGFFLVWGVRVFS</sequence>
<evidence type="ECO:0000256" key="4">
    <source>
        <dbReference type="ARBA" id="ARBA00022840"/>
    </source>
</evidence>
<feature type="domain" description="ABC transmembrane type-1" evidence="11">
    <location>
        <begin position="1"/>
        <end position="144"/>
    </location>
</feature>
<protein>
    <submittedName>
        <fullName evidence="12">P-loop containing nucleoside triphosphate hydrolase protein</fullName>
    </submittedName>
</protein>
<evidence type="ECO:0000259" key="10">
    <source>
        <dbReference type="PROSITE" id="PS50893"/>
    </source>
</evidence>
<evidence type="ECO:0000256" key="1">
    <source>
        <dbReference type="ARBA" id="ARBA00022448"/>
    </source>
</evidence>
<dbReference type="SUPFAM" id="SSF90123">
    <property type="entry name" value="ABC transporter transmembrane region"/>
    <property type="match status" value="1"/>
</dbReference>
<dbReference type="OrthoDB" id="6500128at2759"/>
<feature type="compositionally biased region" description="Polar residues" evidence="7">
    <location>
        <begin position="475"/>
        <end position="487"/>
    </location>
</feature>
<evidence type="ECO:0000256" key="3">
    <source>
        <dbReference type="ARBA" id="ARBA00022741"/>
    </source>
</evidence>
<proteinExistence type="predicted"/>
<dbReference type="Proteomes" id="UP000268093">
    <property type="component" value="Unassembled WGS sequence"/>
</dbReference>
<dbReference type="Gene3D" id="1.20.1560.10">
    <property type="entry name" value="ABC transporter type 1, transmembrane domain"/>
    <property type="match status" value="1"/>
</dbReference>
<evidence type="ECO:0000256" key="2">
    <source>
        <dbReference type="ARBA" id="ARBA00022692"/>
    </source>
</evidence>
<dbReference type="Pfam" id="PF00664">
    <property type="entry name" value="ABC_membrane"/>
    <property type="match status" value="1"/>
</dbReference>
<feature type="region of interest" description="Disordered" evidence="7">
    <location>
        <begin position="467"/>
        <end position="549"/>
    </location>
</feature>
<feature type="signal peptide" evidence="9">
    <location>
        <begin position="1"/>
        <end position="19"/>
    </location>
</feature>
<keyword evidence="3" id="KW-0547">Nucleotide-binding</keyword>
<evidence type="ECO:0000313" key="12">
    <source>
        <dbReference type="EMBL" id="RUO96873.1"/>
    </source>
</evidence>
<dbReference type="GO" id="GO:0140359">
    <property type="term" value="F:ABC-type transporter activity"/>
    <property type="evidence" value="ECO:0007669"/>
    <property type="project" value="InterPro"/>
</dbReference>
<dbReference type="EMBL" id="RBNI01019294">
    <property type="protein sequence ID" value="RUO96873.1"/>
    <property type="molecule type" value="Genomic_DNA"/>
</dbReference>
<dbReference type="GO" id="GO:0005524">
    <property type="term" value="F:ATP binding"/>
    <property type="evidence" value="ECO:0007669"/>
    <property type="project" value="UniProtKB-KW"/>
</dbReference>
<dbReference type="Pfam" id="PF00005">
    <property type="entry name" value="ABC_tran"/>
    <property type="match status" value="1"/>
</dbReference>
<feature type="non-terminal residue" evidence="12">
    <location>
        <position position="698"/>
    </location>
</feature>
<evidence type="ECO:0000256" key="8">
    <source>
        <dbReference type="SAM" id="Phobius"/>
    </source>
</evidence>
<dbReference type="PROSITE" id="PS50893">
    <property type="entry name" value="ABC_TRANSPORTER_2"/>
    <property type="match status" value="1"/>
</dbReference>